<comment type="caution">
    <text evidence="3">The sequence shown here is derived from an EMBL/GenBank/DDBJ whole genome shotgun (WGS) entry which is preliminary data.</text>
</comment>
<gene>
    <name evidence="3" type="ORF">IO99_03210</name>
</gene>
<sequence length="376" mass="44106">MDKWLFLAFMNFMLLFIFLTSFFVNKTSNSGIFFGVRFPKEYQEEKELKDIEKSYRIVISIIFFIMLLGVNILFFNLDNYSENTLGFIMAILIIGSLIISFIVYIPYYKKVKTLKKHRDWTYTKRNVVVVETTLRKPKKDEKIKPIDSKWFLLLFIFPLISILVTMYRYDALPKVMEIPYTSFGVFKKETLRGHFIIYQFPIVQVFLTALLYGINKVIINSKVDLNSGSIEKAIIRKRKFKKIGSILMMVMILQMLIMFSLIQASILFNFDPMIINYVFMVIFMITMIIFIIIFIKIGQGGRNIQTKGEKDELYKDDDDKWILGSIYYNKNDPAWMVEKRLGVGWTVNFAHPKSWIAVGGLIVFIISNIIMSILLT</sequence>
<feature type="transmembrane region" description="Helical" evidence="1">
    <location>
        <begin position="355"/>
        <end position="375"/>
    </location>
</feature>
<keyword evidence="4" id="KW-1185">Reference proteome</keyword>
<keyword evidence="1" id="KW-0812">Transmembrane</keyword>
<protein>
    <recommendedName>
        <fullName evidence="2">DUF5808 domain-containing protein</fullName>
    </recommendedName>
</protein>
<feature type="transmembrane region" description="Helical" evidence="1">
    <location>
        <begin position="274"/>
        <end position="295"/>
    </location>
</feature>
<dbReference type="GO" id="GO:0009636">
    <property type="term" value="P:response to toxic substance"/>
    <property type="evidence" value="ECO:0007669"/>
    <property type="project" value="TreeGrafter"/>
</dbReference>
<dbReference type="PANTHER" id="PTHR37810:SF9">
    <property type="entry name" value="MEMBRANE PROTEIN"/>
    <property type="match status" value="1"/>
</dbReference>
<feature type="transmembrane region" description="Helical" evidence="1">
    <location>
        <begin position="87"/>
        <end position="108"/>
    </location>
</feature>
<name>A0A084JGR5_9CLOT</name>
<feature type="transmembrane region" description="Helical" evidence="1">
    <location>
        <begin position="246"/>
        <end position="268"/>
    </location>
</feature>
<accession>A0A084JGR5</accession>
<evidence type="ECO:0000313" key="4">
    <source>
        <dbReference type="Proteomes" id="UP000028542"/>
    </source>
</evidence>
<evidence type="ECO:0000313" key="3">
    <source>
        <dbReference type="EMBL" id="KEZ88149.1"/>
    </source>
</evidence>
<dbReference type="PANTHER" id="PTHR37810">
    <property type="entry name" value="IMMUNITY PROTEIN SDPI"/>
    <property type="match status" value="1"/>
</dbReference>
<feature type="transmembrane region" description="Helical" evidence="1">
    <location>
        <begin position="195"/>
        <end position="214"/>
    </location>
</feature>
<keyword evidence="1" id="KW-0472">Membrane</keyword>
<evidence type="ECO:0000256" key="1">
    <source>
        <dbReference type="SAM" id="Phobius"/>
    </source>
</evidence>
<dbReference type="STRING" id="318464.IO99_03210"/>
<dbReference type="eggNOG" id="COG4194">
    <property type="taxonomic scope" value="Bacteria"/>
</dbReference>
<keyword evidence="1" id="KW-1133">Transmembrane helix</keyword>
<organism evidence="3 4">
    <name type="scientific">Clostridium sulfidigenes</name>
    <dbReference type="NCBI Taxonomy" id="318464"/>
    <lineage>
        <taxon>Bacteria</taxon>
        <taxon>Bacillati</taxon>
        <taxon>Bacillota</taxon>
        <taxon>Clostridia</taxon>
        <taxon>Eubacteriales</taxon>
        <taxon>Clostridiaceae</taxon>
        <taxon>Clostridium</taxon>
    </lineage>
</organism>
<feature type="transmembrane region" description="Helical" evidence="1">
    <location>
        <begin position="6"/>
        <end position="24"/>
    </location>
</feature>
<dbReference type="EMBL" id="JPMD01000004">
    <property type="protein sequence ID" value="KEZ88149.1"/>
    <property type="molecule type" value="Genomic_DNA"/>
</dbReference>
<reference evidence="3 4" key="1">
    <citation type="submission" date="2014-07" db="EMBL/GenBank/DDBJ databases">
        <title>Draft genome of Clostridium sulfidigenes 113A isolated from sediments associated with methane hydrate from Krishna Godavari basin.</title>
        <authorList>
            <person name="Honkalas V.S."/>
            <person name="Dabir A.P."/>
            <person name="Arora P."/>
            <person name="Dhakephalkar P.K."/>
        </authorList>
    </citation>
    <scope>NUCLEOTIDE SEQUENCE [LARGE SCALE GENOMIC DNA]</scope>
    <source>
        <strain evidence="3 4">113A</strain>
    </source>
</reference>
<dbReference type="RefSeq" id="WP_035130132.1">
    <property type="nucleotide sequence ID" value="NZ_JPMD01000004.1"/>
</dbReference>
<evidence type="ECO:0000259" key="2">
    <source>
        <dbReference type="Pfam" id="PF19124"/>
    </source>
</evidence>
<dbReference type="AlphaFoldDB" id="A0A084JGR5"/>
<dbReference type="InterPro" id="IPR043831">
    <property type="entry name" value="DUF5808"/>
</dbReference>
<dbReference type="Proteomes" id="UP000028542">
    <property type="component" value="Unassembled WGS sequence"/>
</dbReference>
<proteinExistence type="predicted"/>
<dbReference type="Pfam" id="PF19124">
    <property type="entry name" value="DUF5808"/>
    <property type="match status" value="1"/>
</dbReference>
<feature type="transmembrane region" description="Helical" evidence="1">
    <location>
        <begin position="150"/>
        <end position="169"/>
    </location>
</feature>
<feature type="domain" description="DUF5808" evidence="2">
    <location>
        <begin position="330"/>
        <end position="355"/>
    </location>
</feature>
<feature type="transmembrane region" description="Helical" evidence="1">
    <location>
        <begin position="55"/>
        <end position="75"/>
    </location>
</feature>